<accession>A5E3K6</accession>
<dbReference type="eggNOG" id="ENOG502RQ0D">
    <property type="taxonomic scope" value="Eukaryota"/>
</dbReference>
<dbReference type="EMBL" id="CH981529">
    <property type="protein sequence ID" value="EDK46014.1"/>
    <property type="molecule type" value="Genomic_DNA"/>
</dbReference>
<proteinExistence type="predicted"/>
<dbReference type="HOGENOM" id="CLU_037761_0_0_1"/>
<dbReference type="InParanoid" id="A5E3K6"/>
<dbReference type="OrthoDB" id="4095311at2759"/>
<sequence length="592" mass="67685">MEKKEEESKVEAEDFQRITALRPYSLMSTLEQVLNLILEKGATKDLLDQLTVLFRDEQARSSEIVFTNLESLVHQFNHVFDEIRSSVKNGSRDPNNEIISLVLKTTINLLADNDTNRAYFTSDKKGVDLFWGNLYEYASIADDNNLVLILLKQFIYNTSNTGLYMEYLRQKGMHRVAYNEFRKSNSALDLPYEFIVAGKSNLDESDKDILKYITSNFKSLYTREALKEDEEEEEEEDEEEEEEEEENRIKLLELVEYAPRNLSTYKDILAILEIENKSKLARLLMVALSDVFTDTIDDMHFDFIESNNPYVFAAACICIGNCISDVQSLSHAIETIENKLGMDILMDKFFTGFKITDVIQIQAVHMWVNLMNQSIAKTIIELYSDAIIALTKLVIDNADYYKEIAKTYFKFIKKLVLLSPTQAIPTKFIRQIVKYEDHGNVALMQAKYCLLQRAGTFNNDQSICIDDLVVSCVKHTDNQAILEQVKTLAIFNNLIIEKKIQLAELDKLYLNPLEKILSLLQTKTSEPSSASSASGWGDKILANNLRFLAASTLQVIGEDPDEYSSLKSLCENIIKTVDVSTQTPERKIDELD</sequence>
<dbReference type="OMA" id="CCITIGN"/>
<dbReference type="KEGG" id="lel:PVL30_003918"/>
<feature type="region of interest" description="Disordered" evidence="1">
    <location>
        <begin position="225"/>
        <end position="247"/>
    </location>
</feature>
<evidence type="ECO:0000313" key="2">
    <source>
        <dbReference type="EMBL" id="EDK46014.1"/>
    </source>
</evidence>
<evidence type="ECO:0000313" key="3">
    <source>
        <dbReference type="Proteomes" id="UP000001996"/>
    </source>
</evidence>
<dbReference type="Proteomes" id="UP000001996">
    <property type="component" value="Unassembled WGS sequence"/>
</dbReference>
<organism evidence="2 3">
    <name type="scientific">Lodderomyces elongisporus (strain ATCC 11503 / CBS 2605 / JCM 1781 / NBRC 1676 / NRRL YB-4239)</name>
    <name type="common">Yeast</name>
    <name type="synonym">Saccharomyces elongisporus</name>
    <dbReference type="NCBI Taxonomy" id="379508"/>
    <lineage>
        <taxon>Eukaryota</taxon>
        <taxon>Fungi</taxon>
        <taxon>Dikarya</taxon>
        <taxon>Ascomycota</taxon>
        <taxon>Saccharomycotina</taxon>
        <taxon>Pichiomycetes</taxon>
        <taxon>Debaryomycetaceae</taxon>
        <taxon>Candida/Lodderomyces clade</taxon>
        <taxon>Lodderomyces</taxon>
    </lineage>
</organism>
<dbReference type="STRING" id="379508.A5E3K6"/>
<protein>
    <submittedName>
        <fullName evidence="2">Uncharacterized protein</fullName>
    </submittedName>
</protein>
<gene>
    <name evidence="2" type="ORF">LELG_04193</name>
</gene>
<dbReference type="AlphaFoldDB" id="A5E3K6"/>
<dbReference type="SUPFAM" id="SSF48371">
    <property type="entry name" value="ARM repeat"/>
    <property type="match status" value="1"/>
</dbReference>
<feature type="compositionally biased region" description="Acidic residues" evidence="1">
    <location>
        <begin position="227"/>
        <end position="246"/>
    </location>
</feature>
<keyword evidence="3" id="KW-1185">Reference proteome</keyword>
<evidence type="ECO:0000256" key="1">
    <source>
        <dbReference type="SAM" id="MobiDB-lite"/>
    </source>
</evidence>
<dbReference type="GeneID" id="5231485"/>
<reference evidence="2 3" key="1">
    <citation type="journal article" date="2009" name="Nature">
        <title>Evolution of pathogenicity and sexual reproduction in eight Candida genomes.</title>
        <authorList>
            <person name="Butler G."/>
            <person name="Rasmussen M.D."/>
            <person name="Lin M.F."/>
            <person name="Santos M.A."/>
            <person name="Sakthikumar S."/>
            <person name="Munro C.A."/>
            <person name="Rheinbay E."/>
            <person name="Grabherr M."/>
            <person name="Forche A."/>
            <person name="Reedy J.L."/>
            <person name="Agrafioti I."/>
            <person name="Arnaud M.B."/>
            <person name="Bates S."/>
            <person name="Brown A.J."/>
            <person name="Brunke S."/>
            <person name="Costanzo M.C."/>
            <person name="Fitzpatrick D.A."/>
            <person name="de Groot P.W."/>
            <person name="Harris D."/>
            <person name="Hoyer L.L."/>
            <person name="Hube B."/>
            <person name="Klis F.M."/>
            <person name="Kodira C."/>
            <person name="Lennard N."/>
            <person name="Logue M.E."/>
            <person name="Martin R."/>
            <person name="Neiman A.M."/>
            <person name="Nikolaou E."/>
            <person name="Quail M.A."/>
            <person name="Quinn J."/>
            <person name="Santos M.C."/>
            <person name="Schmitzberger F.F."/>
            <person name="Sherlock G."/>
            <person name="Shah P."/>
            <person name="Silverstein K.A."/>
            <person name="Skrzypek M.S."/>
            <person name="Soll D."/>
            <person name="Staggs R."/>
            <person name="Stansfield I."/>
            <person name="Stumpf M.P."/>
            <person name="Sudbery P.E."/>
            <person name="Srikantha T."/>
            <person name="Zeng Q."/>
            <person name="Berman J."/>
            <person name="Berriman M."/>
            <person name="Heitman J."/>
            <person name="Gow N.A."/>
            <person name="Lorenz M.C."/>
            <person name="Birren B.W."/>
            <person name="Kellis M."/>
            <person name="Cuomo C.A."/>
        </authorList>
    </citation>
    <scope>NUCLEOTIDE SEQUENCE [LARGE SCALE GENOMIC DNA]</scope>
    <source>
        <strain evidence="3">ATCC 11503 / BCRC 21390 / CBS 2605 / JCM 1781 / NBRC 1676 / NRRL YB-4239</strain>
    </source>
</reference>
<name>A5E3K6_LODEL</name>
<dbReference type="InterPro" id="IPR016024">
    <property type="entry name" value="ARM-type_fold"/>
</dbReference>
<dbReference type="VEuPathDB" id="FungiDB:LELG_04193"/>